<reference evidence="9" key="3">
    <citation type="submission" date="2015-04" db="UniProtKB">
        <authorList>
            <consortium name="EnsemblPlants"/>
        </authorList>
    </citation>
    <scope>IDENTIFICATION</scope>
    <source>
        <strain evidence="9">cv. Jemalong A17</strain>
    </source>
</reference>
<feature type="domain" description="Disease resistance N-terminal" evidence="6">
    <location>
        <begin position="3"/>
        <end position="92"/>
    </location>
</feature>
<dbReference type="GO" id="GO:0005524">
    <property type="term" value="F:ATP binding"/>
    <property type="evidence" value="ECO:0007669"/>
    <property type="project" value="UniProtKB-KW"/>
</dbReference>
<accession>A0A072U2K4</accession>
<dbReference type="InterPro" id="IPR041118">
    <property type="entry name" value="Rx_N"/>
</dbReference>
<evidence type="ECO:0000313" key="9">
    <source>
        <dbReference type="EnsemblPlants" id="KEH23646"/>
    </source>
</evidence>
<protein>
    <submittedName>
        <fullName evidence="8">NBS-LRR type disease resistance protein</fullName>
    </submittedName>
</protein>
<dbReference type="HOGENOM" id="CLU_587149_0_0_1"/>
<dbReference type="GO" id="GO:0043531">
    <property type="term" value="F:ADP binding"/>
    <property type="evidence" value="ECO:0007669"/>
    <property type="project" value="InterPro"/>
</dbReference>
<dbReference type="SUPFAM" id="SSF52540">
    <property type="entry name" value="P-loop containing nucleoside triphosphate hydrolases"/>
    <property type="match status" value="1"/>
</dbReference>
<evidence type="ECO:0000256" key="1">
    <source>
        <dbReference type="ARBA" id="ARBA00022737"/>
    </source>
</evidence>
<dbReference type="PANTHER" id="PTHR36766:SF61">
    <property type="entry name" value="NB-ARC DOMAIN DISEASE RESISTANCE PROTEIN"/>
    <property type="match status" value="1"/>
</dbReference>
<sequence>MAESLVSQLASPVYVEACKMLGVYNDLQHLTKSVSYIKGILLDAELKQMHGYSDHKLYNWLWRIRHVFSDAENLLDEVELENLQKKVIKVCRSCSNMIITKVNHFFSSCRMTGKIKQINKRLDKIAAGSNNFGLKIIDVDKRVVNRREMNYSRVINSDVIGREHDKEKIIKHLIQHDNYQNLSVVPIVGFRSVGKTTLAKLVFNDERINEYFLSKISVNDSTHAATAAYRQNYRDLDIEELKNRVKDKLKGKKFLLVLDGMWNEHYDQWAKDCFALFSLYPNDRVFDSFEVTYLWRALGLLPPPIRNQTLKYSAIQLLLELLSISFLQDFIDYGIGFTFKIHDSVHTCAEIVAWEECKRAPYSSEDRFPVFVRHLTFPENKELDKFPIKRSKNVRSILFPNGGIGANSDVFLNACISKCTHLRFLDLSDSTYETLPQSIGKLKHLRYLSLANNRNI</sequence>
<dbReference type="Gene3D" id="3.40.50.300">
    <property type="entry name" value="P-loop containing nucleotide triphosphate hydrolases"/>
    <property type="match status" value="1"/>
</dbReference>
<dbReference type="InterPro" id="IPR027417">
    <property type="entry name" value="P-loop_NTPase"/>
</dbReference>
<feature type="domain" description="NB-ARC" evidence="5">
    <location>
        <begin position="163"/>
        <end position="271"/>
    </location>
</feature>
<keyword evidence="10" id="KW-1185">Reference proteome</keyword>
<proteinExistence type="predicted"/>
<gene>
    <name evidence="8" type="ordered locus">MTR_7g091660</name>
</gene>
<dbReference type="AlphaFoldDB" id="A0A072U2K4"/>
<dbReference type="STRING" id="3880.A0A072U2K4"/>
<dbReference type="GO" id="GO:0006952">
    <property type="term" value="P:defense response"/>
    <property type="evidence" value="ECO:0007669"/>
    <property type="project" value="UniProtKB-KW"/>
</dbReference>
<dbReference type="PANTHER" id="PTHR36766">
    <property type="entry name" value="PLANT BROAD-SPECTRUM MILDEW RESISTANCE PROTEIN RPW8"/>
    <property type="match status" value="1"/>
</dbReference>
<dbReference type="Pfam" id="PF23559">
    <property type="entry name" value="WHD_DRP"/>
    <property type="match status" value="1"/>
</dbReference>
<name>A0A072U2K4_MEDTR</name>
<evidence type="ECO:0000256" key="2">
    <source>
        <dbReference type="ARBA" id="ARBA00022741"/>
    </source>
</evidence>
<dbReference type="Gene3D" id="3.80.10.10">
    <property type="entry name" value="Ribonuclease Inhibitor"/>
    <property type="match status" value="1"/>
</dbReference>
<keyword evidence="3" id="KW-0611">Plant defense</keyword>
<dbReference type="SUPFAM" id="SSF52058">
    <property type="entry name" value="L domain-like"/>
    <property type="match status" value="1"/>
</dbReference>
<evidence type="ECO:0000259" key="6">
    <source>
        <dbReference type="Pfam" id="PF18052"/>
    </source>
</evidence>
<keyword evidence="1" id="KW-0677">Repeat</keyword>
<reference evidence="8 10" key="2">
    <citation type="journal article" date="2014" name="BMC Genomics">
        <title>An improved genome release (version Mt4.0) for the model legume Medicago truncatula.</title>
        <authorList>
            <person name="Tang H."/>
            <person name="Krishnakumar V."/>
            <person name="Bidwell S."/>
            <person name="Rosen B."/>
            <person name="Chan A."/>
            <person name="Zhou S."/>
            <person name="Gentzbittel L."/>
            <person name="Childs K.L."/>
            <person name="Yandell M."/>
            <person name="Gundlach H."/>
            <person name="Mayer K.F."/>
            <person name="Schwartz D.C."/>
            <person name="Town C.D."/>
        </authorList>
    </citation>
    <scope>GENOME REANNOTATION</scope>
    <source>
        <strain evidence="8">A17</strain>
        <strain evidence="9 10">cv. Jemalong A17</strain>
    </source>
</reference>
<evidence type="ECO:0000256" key="3">
    <source>
        <dbReference type="ARBA" id="ARBA00022821"/>
    </source>
</evidence>
<evidence type="ECO:0000259" key="5">
    <source>
        <dbReference type="Pfam" id="PF00931"/>
    </source>
</evidence>
<dbReference type="EMBL" id="CM001223">
    <property type="protein sequence ID" value="KEH23646.1"/>
    <property type="molecule type" value="Genomic_DNA"/>
</dbReference>
<keyword evidence="2" id="KW-0547">Nucleotide-binding</keyword>
<keyword evidence="4" id="KW-0067">ATP-binding</keyword>
<evidence type="ECO:0000256" key="4">
    <source>
        <dbReference type="ARBA" id="ARBA00022840"/>
    </source>
</evidence>
<dbReference type="Proteomes" id="UP000002051">
    <property type="component" value="Unassembled WGS sequence"/>
</dbReference>
<dbReference type="GO" id="GO:0051707">
    <property type="term" value="P:response to other organism"/>
    <property type="evidence" value="ECO:0007669"/>
    <property type="project" value="UniProtKB-ARBA"/>
</dbReference>
<reference evidence="8 10" key="1">
    <citation type="journal article" date="2011" name="Nature">
        <title>The Medicago genome provides insight into the evolution of rhizobial symbioses.</title>
        <authorList>
            <person name="Young N.D."/>
            <person name="Debelle F."/>
            <person name="Oldroyd G.E."/>
            <person name="Geurts R."/>
            <person name="Cannon S.B."/>
            <person name="Udvardi M.K."/>
            <person name="Benedito V.A."/>
            <person name="Mayer K.F."/>
            <person name="Gouzy J."/>
            <person name="Schoof H."/>
            <person name="Van de Peer Y."/>
            <person name="Proost S."/>
            <person name="Cook D.R."/>
            <person name="Meyers B.C."/>
            <person name="Spannagl M."/>
            <person name="Cheung F."/>
            <person name="De Mita S."/>
            <person name="Krishnakumar V."/>
            <person name="Gundlach H."/>
            <person name="Zhou S."/>
            <person name="Mudge J."/>
            <person name="Bharti A.K."/>
            <person name="Murray J.D."/>
            <person name="Naoumkina M.A."/>
            <person name="Rosen B."/>
            <person name="Silverstein K.A."/>
            <person name="Tang H."/>
            <person name="Rombauts S."/>
            <person name="Zhao P.X."/>
            <person name="Zhou P."/>
            <person name="Barbe V."/>
            <person name="Bardou P."/>
            <person name="Bechner M."/>
            <person name="Bellec A."/>
            <person name="Berger A."/>
            <person name="Berges H."/>
            <person name="Bidwell S."/>
            <person name="Bisseling T."/>
            <person name="Choisne N."/>
            <person name="Couloux A."/>
            <person name="Denny R."/>
            <person name="Deshpande S."/>
            <person name="Dai X."/>
            <person name="Doyle J.J."/>
            <person name="Dudez A.M."/>
            <person name="Farmer A.D."/>
            <person name="Fouteau S."/>
            <person name="Franken C."/>
            <person name="Gibelin C."/>
            <person name="Gish J."/>
            <person name="Goldstein S."/>
            <person name="Gonzalez A.J."/>
            <person name="Green P.J."/>
            <person name="Hallab A."/>
            <person name="Hartog M."/>
            <person name="Hua A."/>
            <person name="Humphray S.J."/>
            <person name="Jeong D.H."/>
            <person name="Jing Y."/>
            <person name="Jocker A."/>
            <person name="Kenton S.M."/>
            <person name="Kim D.J."/>
            <person name="Klee K."/>
            <person name="Lai H."/>
            <person name="Lang C."/>
            <person name="Lin S."/>
            <person name="Macmil S.L."/>
            <person name="Magdelenat G."/>
            <person name="Matthews L."/>
            <person name="McCorrison J."/>
            <person name="Monaghan E.L."/>
            <person name="Mun J.H."/>
            <person name="Najar F.Z."/>
            <person name="Nicholson C."/>
            <person name="Noirot C."/>
            <person name="O'Bleness M."/>
            <person name="Paule C.R."/>
            <person name="Poulain J."/>
            <person name="Prion F."/>
            <person name="Qin B."/>
            <person name="Qu C."/>
            <person name="Retzel E.F."/>
            <person name="Riddle C."/>
            <person name="Sallet E."/>
            <person name="Samain S."/>
            <person name="Samson N."/>
            <person name="Sanders I."/>
            <person name="Saurat O."/>
            <person name="Scarpelli C."/>
            <person name="Schiex T."/>
            <person name="Segurens B."/>
            <person name="Severin A.J."/>
            <person name="Sherrier D.J."/>
            <person name="Shi R."/>
            <person name="Sims S."/>
            <person name="Singer S.R."/>
            <person name="Sinharoy S."/>
            <person name="Sterck L."/>
            <person name="Viollet A."/>
            <person name="Wang B.B."/>
            <person name="Wang K."/>
            <person name="Wang M."/>
            <person name="Wang X."/>
            <person name="Warfsmann J."/>
            <person name="Weissenbach J."/>
            <person name="White D.D."/>
            <person name="White J.D."/>
            <person name="Wiley G.B."/>
            <person name="Wincker P."/>
            <person name="Xing Y."/>
            <person name="Yang L."/>
            <person name="Yao Z."/>
            <person name="Ying F."/>
            <person name="Zhai J."/>
            <person name="Zhou L."/>
            <person name="Zuber A."/>
            <person name="Denarie J."/>
            <person name="Dixon R.A."/>
            <person name="May G.D."/>
            <person name="Schwartz D.C."/>
            <person name="Rogers J."/>
            <person name="Quetier F."/>
            <person name="Town C.D."/>
            <person name="Roe B.A."/>
        </authorList>
    </citation>
    <scope>NUCLEOTIDE SEQUENCE [LARGE SCALE GENOMIC DNA]</scope>
    <source>
        <strain evidence="8">A17</strain>
        <strain evidence="9 10">cv. Jemalong A17</strain>
    </source>
</reference>
<organism evidence="8 10">
    <name type="scientific">Medicago truncatula</name>
    <name type="common">Barrel medic</name>
    <name type="synonym">Medicago tribuloides</name>
    <dbReference type="NCBI Taxonomy" id="3880"/>
    <lineage>
        <taxon>Eukaryota</taxon>
        <taxon>Viridiplantae</taxon>
        <taxon>Streptophyta</taxon>
        <taxon>Embryophyta</taxon>
        <taxon>Tracheophyta</taxon>
        <taxon>Spermatophyta</taxon>
        <taxon>Magnoliopsida</taxon>
        <taxon>eudicotyledons</taxon>
        <taxon>Gunneridae</taxon>
        <taxon>Pentapetalae</taxon>
        <taxon>rosids</taxon>
        <taxon>fabids</taxon>
        <taxon>Fabales</taxon>
        <taxon>Fabaceae</taxon>
        <taxon>Papilionoideae</taxon>
        <taxon>50 kb inversion clade</taxon>
        <taxon>NPAAA clade</taxon>
        <taxon>Hologalegina</taxon>
        <taxon>IRL clade</taxon>
        <taxon>Trifolieae</taxon>
        <taxon>Medicago</taxon>
    </lineage>
</organism>
<dbReference type="PRINTS" id="PR00364">
    <property type="entry name" value="DISEASERSIST"/>
</dbReference>
<evidence type="ECO:0000259" key="7">
    <source>
        <dbReference type="Pfam" id="PF23559"/>
    </source>
</evidence>
<evidence type="ECO:0000313" key="10">
    <source>
        <dbReference type="Proteomes" id="UP000002051"/>
    </source>
</evidence>
<dbReference type="EnsemblPlants" id="KEH23646">
    <property type="protein sequence ID" value="KEH23646"/>
    <property type="gene ID" value="MTR_7g091660"/>
</dbReference>
<dbReference type="InterPro" id="IPR032675">
    <property type="entry name" value="LRR_dom_sf"/>
</dbReference>
<dbReference type="InterPro" id="IPR058922">
    <property type="entry name" value="WHD_DRP"/>
</dbReference>
<dbReference type="Pfam" id="PF18052">
    <property type="entry name" value="Rx_N"/>
    <property type="match status" value="1"/>
</dbReference>
<evidence type="ECO:0000313" key="8">
    <source>
        <dbReference type="EMBL" id="KEH23646.1"/>
    </source>
</evidence>
<dbReference type="Pfam" id="PF00931">
    <property type="entry name" value="NB-ARC"/>
    <property type="match status" value="1"/>
</dbReference>
<dbReference type="InterPro" id="IPR002182">
    <property type="entry name" value="NB-ARC"/>
</dbReference>
<dbReference type="Gene3D" id="1.20.5.4130">
    <property type="match status" value="1"/>
</dbReference>
<feature type="domain" description="Disease resistance protein winged helix" evidence="7">
    <location>
        <begin position="279"/>
        <end position="346"/>
    </location>
</feature>